<dbReference type="OMA" id="AMQEMWD"/>
<evidence type="ECO:0000256" key="3">
    <source>
        <dbReference type="ARBA" id="ARBA00022490"/>
    </source>
</evidence>
<dbReference type="RefSeq" id="XP_007869188.1">
    <property type="nucleotide sequence ID" value="XM_007870997.1"/>
</dbReference>
<dbReference type="PANTHER" id="PTHR44313:SF1">
    <property type="entry name" value="DNAJ HOMOLOG SUBFAMILY C MEMBER 17"/>
    <property type="match status" value="1"/>
</dbReference>
<dbReference type="InterPro" id="IPR001623">
    <property type="entry name" value="DnaJ_domain"/>
</dbReference>
<keyword evidence="3" id="KW-0963">Cytoplasm</keyword>
<evidence type="ECO:0000256" key="2">
    <source>
        <dbReference type="ARBA" id="ARBA00004496"/>
    </source>
</evidence>
<dbReference type="STRING" id="670483.S7PX19"/>
<dbReference type="CDD" id="cd06257">
    <property type="entry name" value="DnaJ"/>
    <property type="match status" value="1"/>
</dbReference>
<dbReference type="EMBL" id="KB469308">
    <property type="protein sequence ID" value="EPQ52028.1"/>
    <property type="molecule type" value="Genomic_DNA"/>
</dbReference>
<dbReference type="GO" id="GO:0005681">
    <property type="term" value="C:spliceosomal complex"/>
    <property type="evidence" value="ECO:0007669"/>
    <property type="project" value="TreeGrafter"/>
</dbReference>
<dbReference type="eggNOG" id="KOG0691">
    <property type="taxonomic scope" value="Eukaryota"/>
</dbReference>
<keyword evidence="4" id="KW-0143">Chaperone</keyword>
<dbReference type="Pfam" id="PF00226">
    <property type="entry name" value="DnaJ"/>
    <property type="match status" value="1"/>
</dbReference>
<dbReference type="KEGG" id="gtr:GLOTRDRAFT_47755"/>
<dbReference type="GO" id="GO:0005737">
    <property type="term" value="C:cytoplasm"/>
    <property type="evidence" value="ECO:0007669"/>
    <property type="project" value="UniProtKB-SubCell"/>
</dbReference>
<feature type="non-terminal residue" evidence="7">
    <location>
        <position position="76"/>
    </location>
</feature>
<evidence type="ECO:0000256" key="5">
    <source>
        <dbReference type="ARBA" id="ARBA00023242"/>
    </source>
</evidence>
<accession>S7PX19</accession>
<dbReference type="Gene3D" id="1.10.287.110">
    <property type="entry name" value="DnaJ domain"/>
    <property type="match status" value="1"/>
</dbReference>
<name>S7PX19_GLOTA</name>
<proteinExistence type="predicted"/>
<dbReference type="GeneID" id="19306520"/>
<dbReference type="Proteomes" id="UP000030669">
    <property type="component" value="Unassembled WGS sequence"/>
</dbReference>
<dbReference type="PANTHER" id="PTHR44313">
    <property type="entry name" value="DNAJ HOMOLOG SUBFAMILY C MEMBER 17"/>
    <property type="match status" value="1"/>
</dbReference>
<evidence type="ECO:0000313" key="8">
    <source>
        <dbReference type="Proteomes" id="UP000030669"/>
    </source>
</evidence>
<organism evidence="7 8">
    <name type="scientific">Gloeophyllum trabeum (strain ATCC 11539 / FP-39264 / Madison 617)</name>
    <name type="common">Brown rot fungus</name>
    <dbReference type="NCBI Taxonomy" id="670483"/>
    <lineage>
        <taxon>Eukaryota</taxon>
        <taxon>Fungi</taxon>
        <taxon>Dikarya</taxon>
        <taxon>Basidiomycota</taxon>
        <taxon>Agaricomycotina</taxon>
        <taxon>Agaricomycetes</taxon>
        <taxon>Gloeophyllales</taxon>
        <taxon>Gloeophyllaceae</taxon>
        <taxon>Gloeophyllum</taxon>
    </lineage>
</organism>
<dbReference type="SMART" id="SM00271">
    <property type="entry name" value="DnaJ"/>
    <property type="match status" value="1"/>
</dbReference>
<dbReference type="OrthoDB" id="376357at2759"/>
<dbReference type="AlphaFoldDB" id="S7PX19"/>
<keyword evidence="7" id="KW-0346">Stress response</keyword>
<keyword evidence="5" id="KW-0539">Nucleus</keyword>
<dbReference type="InterPro" id="IPR052094">
    <property type="entry name" value="Pre-mRNA-splicing_ERAD"/>
</dbReference>
<evidence type="ECO:0000256" key="1">
    <source>
        <dbReference type="ARBA" id="ARBA00004123"/>
    </source>
</evidence>
<dbReference type="SUPFAM" id="SSF46565">
    <property type="entry name" value="Chaperone J-domain"/>
    <property type="match status" value="1"/>
</dbReference>
<reference evidence="7 8" key="1">
    <citation type="journal article" date="2012" name="Science">
        <title>The Paleozoic origin of enzymatic lignin decomposition reconstructed from 31 fungal genomes.</title>
        <authorList>
            <person name="Floudas D."/>
            <person name="Binder M."/>
            <person name="Riley R."/>
            <person name="Barry K."/>
            <person name="Blanchette R.A."/>
            <person name="Henrissat B."/>
            <person name="Martinez A.T."/>
            <person name="Otillar R."/>
            <person name="Spatafora J.W."/>
            <person name="Yadav J.S."/>
            <person name="Aerts A."/>
            <person name="Benoit I."/>
            <person name="Boyd A."/>
            <person name="Carlson A."/>
            <person name="Copeland A."/>
            <person name="Coutinho P.M."/>
            <person name="de Vries R.P."/>
            <person name="Ferreira P."/>
            <person name="Findley K."/>
            <person name="Foster B."/>
            <person name="Gaskell J."/>
            <person name="Glotzer D."/>
            <person name="Gorecki P."/>
            <person name="Heitman J."/>
            <person name="Hesse C."/>
            <person name="Hori C."/>
            <person name="Igarashi K."/>
            <person name="Jurgens J.A."/>
            <person name="Kallen N."/>
            <person name="Kersten P."/>
            <person name="Kohler A."/>
            <person name="Kuees U."/>
            <person name="Kumar T.K.A."/>
            <person name="Kuo A."/>
            <person name="LaButti K."/>
            <person name="Larrondo L.F."/>
            <person name="Lindquist E."/>
            <person name="Ling A."/>
            <person name="Lombard V."/>
            <person name="Lucas S."/>
            <person name="Lundell T."/>
            <person name="Martin R."/>
            <person name="McLaughlin D.J."/>
            <person name="Morgenstern I."/>
            <person name="Morin E."/>
            <person name="Murat C."/>
            <person name="Nagy L.G."/>
            <person name="Nolan M."/>
            <person name="Ohm R.A."/>
            <person name="Patyshakuliyeva A."/>
            <person name="Rokas A."/>
            <person name="Ruiz-Duenas F.J."/>
            <person name="Sabat G."/>
            <person name="Salamov A."/>
            <person name="Samejima M."/>
            <person name="Schmutz J."/>
            <person name="Slot J.C."/>
            <person name="St John F."/>
            <person name="Stenlid J."/>
            <person name="Sun H."/>
            <person name="Sun S."/>
            <person name="Syed K."/>
            <person name="Tsang A."/>
            <person name="Wiebenga A."/>
            <person name="Young D."/>
            <person name="Pisabarro A."/>
            <person name="Eastwood D.C."/>
            <person name="Martin F."/>
            <person name="Cullen D."/>
            <person name="Grigoriev I.V."/>
            <person name="Hibbett D.S."/>
        </authorList>
    </citation>
    <scope>NUCLEOTIDE SEQUENCE [LARGE SCALE GENOMIC DNA]</scope>
    <source>
        <strain evidence="7 8">ATCC 11539</strain>
    </source>
</reference>
<dbReference type="GO" id="GO:0000390">
    <property type="term" value="P:spliceosomal complex disassembly"/>
    <property type="evidence" value="ECO:0007669"/>
    <property type="project" value="TreeGrafter"/>
</dbReference>
<evidence type="ECO:0000259" key="6">
    <source>
        <dbReference type="PROSITE" id="PS50076"/>
    </source>
</evidence>
<feature type="domain" description="J" evidence="6">
    <location>
        <begin position="11"/>
        <end position="76"/>
    </location>
</feature>
<protein>
    <submittedName>
        <fullName evidence="7">Heat shock protein DnaJ</fullName>
    </submittedName>
</protein>
<dbReference type="HOGENOM" id="CLU_017633_18_0_1"/>
<evidence type="ECO:0000256" key="4">
    <source>
        <dbReference type="ARBA" id="ARBA00023186"/>
    </source>
</evidence>
<comment type="subcellular location">
    <subcellularLocation>
        <location evidence="2">Cytoplasm</location>
    </subcellularLocation>
    <subcellularLocation>
        <location evidence="1">Nucleus</location>
    </subcellularLocation>
</comment>
<keyword evidence="8" id="KW-1185">Reference proteome</keyword>
<sequence>MAPTTADEETNPYELVGVPLEANEAEIRKAYRQKSLKVHPDRNPDLPDAAKKFHELTQAYELLLDPLRRLAVDARL</sequence>
<evidence type="ECO:0000313" key="7">
    <source>
        <dbReference type="EMBL" id="EPQ52028.1"/>
    </source>
</evidence>
<dbReference type="PRINTS" id="PR00625">
    <property type="entry name" value="JDOMAIN"/>
</dbReference>
<gene>
    <name evidence="7" type="ORF">GLOTRDRAFT_47755</name>
</gene>
<dbReference type="PROSITE" id="PS50076">
    <property type="entry name" value="DNAJ_2"/>
    <property type="match status" value="1"/>
</dbReference>
<dbReference type="InterPro" id="IPR036869">
    <property type="entry name" value="J_dom_sf"/>
</dbReference>